<dbReference type="InterPro" id="IPR001387">
    <property type="entry name" value="Cro/C1-type_HTH"/>
</dbReference>
<organism evidence="2 3">
    <name type="scientific">Enterococcus faecium</name>
    <name type="common">Streptococcus faecium</name>
    <dbReference type="NCBI Taxonomy" id="1352"/>
    <lineage>
        <taxon>Bacteria</taxon>
        <taxon>Bacillati</taxon>
        <taxon>Bacillota</taxon>
        <taxon>Bacilli</taxon>
        <taxon>Lactobacillales</taxon>
        <taxon>Enterococcaceae</taxon>
        <taxon>Enterococcus</taxon>
    </lineage>
</organism>
<dbReference type="SUPFAM" id="SSF47413">
    <property type="entry name" value="lambda repressor-like DNA-binding domains"/>
    <property type="match status" value="1"/>
</dbReference>
<dbReference type="CDD" id="cd00093">
    <property type="entry name" value="HTH_XRE"/>
    <property type="match status" value="1"/>
</dbReference>
<accession>A0AB74CUD5</accession>
<dbReference type="RefSeq" id="WP_148070457.1">
    <property type="nucleotide sequence ID" value="NZ_RKNM01000011.1"/>
</dbReference>
<dbReference type="PROSITE" id="PS50943">
    <property type="entry name" value="HTH_CROC1"/>
    <property type="match status" value="1"/>
</dbReference>
<evidence type="ECO:0000313" key="3">
    <source>
        <dbReference type="Proteomes" id="UP000281752"/>
    </source>
</evidence>
<dbReference type="InterPro" id="IPR053163">
    <property type="entry name" value="HTH-type_regulator_Rgg"/>
</dbReference>
<dbReference type="EMBL" id="RKNM01000011">
    <property type="protein sequence ID" value="ROX55282.1"/>
    <property type="molecule type" value="Genomic_DNA"/>
</dbReference>
<sequence length="118" mass="14237">MNQANLFKKLRIERGYTQQKLSEGVSSRTTLSSFENRGTELSSHTLFLYLDKMNIRLEEFQIMLNDGEFTKKRQLAYRFSKQYYKDVIDNNLIAEIEEIYQETQDIYYYVLWFEALTM</sequence>
<gene>
    <name evidence="2" type="ORF">EGW36_09420</name>
</gene>
<name>A0AB74CUD5_ENTFC</name>
<dbReference type="InterPro" id="IPR010982">
    <property type="entry name" value="Lambda_DNA-bd_dom_sf"/>
</dbReference>
<dbReference type="Proteomes" id="UP000281752">
    <property type="component" value="Unassembled WGS sequence"/>
</dbReference>
<feature type="domain" description="HTH cro/C1-type" evidence="1">
    <location>
        <begin position="7"/>
        <end position="60"/>
    </location>
</feature>
<evidence type="ECO:0000313" key="2">
    <source>
        <dbReference type="EMBL" id="ROX55282.1"/>
    </source>
</evidence>
<comment type="caution">
    <text evidence="2">The sequence shown here is derived from an EMBL/GenBank/DDBJ whole genome shotgun (WGS) entry which is preliminary data.</text>
</comment>
<dbReference type="Pfam" id="PF01381">
    <property type="entry name" value="HTH_3"/>
    <property type="match status" value="1"/>
</dbReference>
<dbReference type="AlphaFoldDB" id="A0AB74CUD5"/>
<dbReference type="GO" id="GO:0003677">
    <property type="term" value="F:DNA binding"/>
    <property type="evidence" value="ECO:0007669"/>
    <property type="project" value="InterPro"/>
</dbReference>
<dbReference type="PANTHER" id="PTHR37038">
    <property type="entry name" value="TRANSCRIPTIONAL REGULATOR-RELATED"/>
    <property type="match status" value="1"/>
</dbReference>
<feature type="non-terminal residue" evidence="2">
    <location>
        <position position="118"/>
    </location>
</feature>
<protein>
    <submittedName>
        <fullName evidence="2">XRE family transcriptional regulator</fullName>
    </submittedName>
</protein>
<dbReference type="Gene3D" id="1.25.40.10">
    <property type="entry name" value="Tetratricopeptide repeat domain"/>
    <property type="match status" value="1"/>
</dbReference>
<evidence type="ECO:0000259" key="1">
    <source>
        <dbReference type="PROSITE" id="PS50943"/>
    </source>
</evidence>
<dbReference type="InterPro" id="IPR011990">
    <property type="entry name" value="TPR-like_helical_dom_sf"/>
</dbReference>
<dbReference type="SMART" id="SM00530">
    <property type="entry name" value="HTH_XRE"/>
    <property type="match status" value="1"/>
</dbReference>
<reference evidence="2 3" key="1">
    <citation type="submission" date="2018-10" db="EMBL/GenBank/DDBJ databases">
        <title>Genotypes and phenotypes of Enterococci isolated from broiler chickens.</title>
        <authorList>
            <person name="Muhammad A.R."/>
            <person name="Diarra M.S."/>
        </authorList>
    </citation>
    <scope>NUCLEOTIDE SEQUENCE [LARGE SCALE GENOMIC DNA]</scope>
    <source>
        <strain evidence="2 3">P5 C A 35</strain>
    </source>
</reference>
<proteinExistence type="predicted"/>